<evidence type="ECO:0000313" key="2">
    <source>
        <dbReference type="EMBL" id="KFE67179.1"/>
    </source>
</evidence>
<keyword evidence="3" id="KW-1185">Reference proteome</keyword>
<proteinExistence type="predicted"/>
<feature type="region of interest" description="Disordered" evidence="1">
    <location>
        <begin position="19"/>
        <end position="68"/>
    </location>
</feature>
<reference evidence="2 3" key="1">
    <citation type="submission" date="2014-04" db="EMBL/GenBank/DDBJ databases">
        <title>Genome assembly of Hyalangium minutum DSM 14724.</title>
        <authorList>
            <person name="Sharma G."/>
            <person name="Subramanian S."/>
        </authorList>
    </citation>
    <scope>NUCLEOTIDE SEQUENCE [LARGE SCALE GENOMIC DNA]</scope>
    <source>
        <strain evidence="2 3">DSM 14724</strain>
    </source>
</reference>
<comment type="caution">
    <text evidence="2">The sequence shown here is derived from an EMBL/GenBank/DDBJ whole genome shotgun (WGS) entry which is preliminary data.</text>
</comment>
<sequence>MVGKHRHCRIASLTASVRQVLPKGPSGSGPNRSLLDLGQPSEMSKPYATDLETCPVGRTGPLPDIPLK</sequence>
<protein>
    <submittedName>
        <fullName evidence="2">Uncharacterized protein</fullName>
    </submittedName>
</protein>
<dbReference type="STRING" id="394096.DB31_8532"/>
<evidence type="ECO:0000313" key="3">
    <source>
        <dbReference type="Proteomes" id="UP000028725"/>
    </source>
</evidence>
<name>A0A085WHL6_9BACT</name>
<evidence type="ECO:0000256" key="1">
    <source>
        <dbReference type="SAM" id="MobiDB-lite"/>
    </source>
</evidence>
<dbReference type="EMBL" id="JMCB01000008">
    <property type="protein sequence ID" value="KFE67179.1"/>
    <property type="molecule type" value="Genomic_DNA"/>
</dbReference>
<gene>
    <name evidence="2" type="ORF">DB31_8532</name>
</gene>
<dbReference type="AlphaFoldDB" id="A0A085WHL6"/>
<accession>A0A085WHL6</accession>
<organism evidence="2 3">
    <name type="scientific">Hyalangium minutum</name>
    <dbReference type="NCBI Taxonomy" id="394096"/>
    <lineage>
        <taxon>Bacteria</taxon>
        <taxon>Pseudomonadati</taxon>
        <taxon>Myxococcota</taxon>
        <taxon>Myxococcia</taxon>
        <taxon>Myxococcales</taxon>
        <taxon>Cystobacterineae</taxon>
        <taxon>Archangiaceae</taxon>
        <taxon>Hyalangium</taxon>
    </lineage>
</organism>
<dbReference type="Proteomes" id="UP000028725">
    <property type="component" value="Unassembled WGS sequence"/>
</dbReference>